<feature type="transmembrane region" description="Helical" evidence="1">
    <location>
        <begin position="66"/>
        <end position="86"/>
    </location>
</feature>
<evidence type="ECO:0000313" key="4">
    <source>
        <dbReference type="Proteomes" id="UP000519439"/>
    </source>
</evidence>
<organism evidence="3 4">
    <name type="scientific">Microvirga flocculans</name>
    <dbReference type="NCBI Taxonomy" id="217168"/>
    <lineage>
        <taxon>Bacteria</taxon>
        <taxon>Pseudomonadati</taxon>
        <taxon>Pseudomonadota</taxon>
        <taxon>Alphaproteobacteria</taxon>
        <taxon>Hyphomicrobiales</taxon>
        <taxon>Methylobacteriaceae</taxon>
        <taxon>Microvirga</taxon>
    </lineage>
</organism>
<keyword evidence="1" id="KW-0472">Membrane</keyword>
<proteinExistence type="predicted"/>
<evidence type="ECO:0000259" key="2">
    <source>
        <dbReference type="Pfam" id="PF01757"/>
    </source>
</evidence>
<sequence>MEAWADTARAGIAVPVPSERAAQPEKLLSVQALRAVAALLVLVYHIANHAAVINHVESVFDPARHFGFAGVDLFFVISGFIMIHTSRHLVGRSEERLPFIWRRLTRIYPIYWVVWIGSGVLISVLGSKGCYQTDALLNHVKSFLLLPTTTDHCFVTQAWTLNYEVYFYLIFALVFFLPARLALLLSVAWAAYSFVATFLLPSISPKELRVFNGFNLYFMLGCLIALVPRGFLVRLAWPLLVLGCSFFVLSAVMVATDGVKVGNVGNRFILFGISSGIVLSGAVGLEARGVLRPPAWLVRLGDASYSIYLTHLAVIIGIDKAVRAAFPWMAGSILWDLATFSVSLAVGLGLYRRVERPMMRALRRLGPH</sequence>
<dbReference type="GO" id="GO:0016020">
    <property type="term" value="C:membrane"/>
    <property type="evidence" value="ECO:0007669"/>
    <property type="project" value="TreeGrafter"/>
</dbReference>
<feature type="transmembrane region" description="Helical" evidence="1">
    <location>
        <begin position="107"/>
        <end position="126"/>
    </location>
</feature>
<dbReference type="AlphaFoldDB" id="A0A7W6N8X5"/>
<dbReference type="EMBL" id="JACIDC010000008">
    <property type="protein sequence ID" value="MBB4040863.1"/>
    <property type="molecule type" value="Genomic_DNA"/>
</dbReference>
<evidence type="ECO:0000256" key="1">
    <source>
        <dbReference type="SAM" id="Phobius"/>
    </source>
</evidence>
<feature type="transmembrane region" description="Helical" evidence="1">
    <location>
        <begin position="27"/>
        <end position="46"/>
    </location>
</feature>
<feature type="domain" description="Acyltransferase 3" evidence="2">
    <location>
        <begin position="29"/>
        <end position="351"/>
    </location>
</feature>
<feature type="transmembrane region" description="Helical" evidence="1">
    <location>
        <begin position="235"/>
        <end position="256"/>
    </location>
</feature>
<feature type="transmembrane region" description="Helical" evidence="1">
    <location>
        <begin position="165"/>
        <end position="198"/>
    </location>
</feature>
<feature type="transmembrane region" description="Helical" evidence="1">
    <location>
        <begin position="333"/>
        <end position="351"/>
    </location>
</feature>
<name>A0A7W6N8X5_9HYPH</name>
<feature type="transmembrane region" description="Helical" evidence="1">
    <location>
        <begin position="305"/>
        <end position="326"/>
    </location>
</feature>
<dbReference type="GO" id="GO:0016747">
    <property type="term" value="F:acyltransferase activity, transferring groups other than amino-acyl groups"/>
    <property type="evidence" value="ECO:0007669"/>
    <property type="project" value="InterPro"/>
</dbReference>
<dbReference type="PANTHER" id="PTHR23028">
    <property type="entry name" value="ACETYLTRANSFERASE"/>
    <property type="match status" value="1"/>
</dbReference>
<comment type="caution">
    <text evidence="3">The sequence shown here is derived from an EMBL/GenBank/DDBJ whole genome shotgun (WGS) entry which is preliminary data.</text>
</comment>
<keyword evidence="1" id="KW-1133">Transmembrane helix</keyword>
<dbReference type="InterPro" id="IPR050879">
    <property type="entry name" value="Acyltransferase_3"/>
</dbReference>
<gene>
    <name evidence="3" type="ORF">GGR34_002522</name>
</gene>
<dbReference type="RefSeq" id="WP_027316560.1">
    <property type="nucleotide sequence ID" value="NZ_JACIDC010000008.1"/>
</dbReference>
<evidence type="ECO:0000313" key="3">
    <source>
        <dbReference type="EMBL" id="MBB4040863.1"/>
    </source>
</evidence>
<dbReference type="GO" id="GO:0000271">
    <property type="term" value="P:polysaccharide biosynthetic process"/>
    <property type="evidence" value="ECO:0007669"/>
    <property type="project" value="TreeGrafter"/>
</dbReference>
<keyword evidence="4" id="KW-1185">Reference proteome</keyword>
<dbReference type="Pfam" id="PF01757">
    <property type="entry name" value="Acyl_transf_3"/>
    <property type="match status" value="1"/>
</dbReference>
<protein>
    <submittedName>
        <fullName evidence="3">Peptidoglycan/LPS O-acetylase OafA/YrhL</fullName>
    </submittedName>
</protein>
<dbReference type="InterPro" id="IPR002656">
    <property type="entry name" value="Acyl_transf_3_dom"/>
</dbReference>
<keyword evidence="1" id="KW-0812">Transmembrane</keyword>
<dbReference type="PANTHER" id="PTHR23028:SF131">
    <property type="entry name" value="BLR2367 PROTEIN"/>
    <property type="match status" value="1"/>
</dbReference>
<feature type="transmembrane region" description="Helical" evidence="1">
    <location>
        <begin position="268"/>
        <end position="285"/>
    </location>
</feature>
<accession>A0A7W6N8X5</accession>
<feature type="transmembrane region" description="Helical" evidence="1">
    <location>
        <begin position="210"/>
        <end position="229"/>
    </location>
</feature>
<dbReference type="Proteomes" id="UP000519439">
    <property type="component" value="Unassembled WGS sequence"/>
</dbReference>
<reference evidence="3 4" key="1">
    <citation type="submission" date="2020-08" db="EMBL/GenBank/DDBJ databases">
        <title>Genomic Encyclopedia of Type Strains, Phase IV (KMG-IV): sequencing the most valuable type-strain genomes for metagenomic binning, comparative biology and taxonomic classification.</title>
        <authorList>
            <person name="Goeker M."/>
        </authorList>
    </citation>
    <scope>NUCLEOTIDE SEQUENCE [LARGE SCALE GENOMIC DNA]</scope>
    <source>
        <strain evidence="3 4">DSM 15743</strain>
    </source>
</reference>